<evidence type="ECO:0000256" key="1">
    <source>
        <dbReference type="ARBA" id="ARBA00007637"/>
    </source>
</evidence>
<dbReference type="PANTHER" id="PTHR43000">
    <property type="entry name" value="DTDP-D-GLUCOSE 4,6-DEHYDRATASE-RELATED"/>
    <property type="match status" value="1"/>
</dbReference>
<sequence>MRVAVTGAGGFVGRAVVSALVAAGHEVVGLVRSHPAAGMRIADLDRPASLADALAGVDGVCHLGAVVRVRASLTDPLGTWRTNLGGTLAVLEALPRGTRLVLASTAAVGDGLPDHPYGSSKLAAEWAVRDAAPARGLGAVVLRLANVAGPGDADPTRLVPAILGAALEGTEFTVNGDGSAVRDLVHVADVAEAFVAALGAAEPGRHRTLPIGSGRPVAVRDVIAAAERATGRPVAVRHREAAPEPQAVVVDPVPARDELGWVPRRSAIDRIVGDAWAERAAAQQW</sequence>
<comment type="similarity">
    <text evidence="1">Belongs to the NAD(P)-dependent epimerase/dehydratase family.</text>
</comment>
<dbReference type="InterPro" id="IPR001509">
    <property type="entry name" value="Epimerase_deHydtase"/>
</dbReference>
<comment type="caution">
    <text evidence="3">The sequence shown here is derived from an EMBL/GenBank/DDBJ whole genome shotgun (WGS) entry which is preliminary data.</text>
</comment>
<proteinExistence type="inferred from homology"/>
<evidence type="ECO:0000259" key="2">
    <source>
        <dbReference type="Pfam" id="PF01370"/>
    </source>
</evidence>
<name>A0A2U1FA20_9PSEU</name>
<dbReference type="EMBL" id="QEKW01000007">
    <property type="protein sequence ID" value="PVZ09016.1"/>
    <property type="molecule type" value="Genomic_DNA"/>
</dbReference>
<protein>
    <submittedName>
        <fullName evidence="3">UDP-glucose 4-epimerase</fullName>
    </submittedName>
</protein>
<dbReference type="Proteomes" id="UP000245639">
    <property type="component" value="Unassembled WGS sequence"/>
</dbReference>
<evidence type="ECO:0000313" key="3">
    <source>
        <dbReference type="EMBL" id="PVZ09016.1"/>
    </source>
</evidence>
<dbReference type="RefSeq" id="WP_116708992.1">
    <property type="nucleotide sequence ID" value="NZ_QEKW01000007.1"/>
</dbReference>
<reference evidence="3 4" key="1">
    <citation type="submission" date="2018-04" db="EMBL/GenBank/DDBJ databases">
        <title>Genomic Encyclopedia of Type Strains, Phase IV (KMG-IV): sequencing the most valuable type-strain genomes for metagenomic binning, comparative biology and taxonomic classification.</title>
        <authorList>
            <person name="Goeker M."/>
        </authorList>
    </citation>
    <scope>NUCLEOTIDE SEQUENCE [LARGE SCALE GENOMIC DNA]</scope>
    <source>
        <strain evidence="3 4">DSM 45771</strain>
    </source>
</reference>
<dbReference type="Pfam" id="PF01370">
    <property type="entry name" value="Epimerase"/>
    <property type="match status" value="1"/>
</dbReference>
<feature type="domain" description="NAD-dependent epimerase/dehydratase" evidence="2">
    <location>
        <begin position="3"/>
        <end position="206"/>
    </location>
</feature>
<dbReference type="InterPro" id="IPR036291">
    <property type="entry name" value="NAD(P)-bd_dom_sf"/>
</dbReference>
<gene>
    <name evidence="3" type="ORF">C8D89_107178</name>
</gene>
<dbReference type="Gene3D" id="3.40.50.720">
    <property type="entry name" value="NAD(P)-binding Rossmann-like Domain"/>
    <property type="match status" value="1"/>
</dbReference>
<organism evidence="3 4">
    <name type="scientific">Actinomycetospora cinnamomea</name>
    <dbReference type="NCBI Taxonomy" id="663609"/>
    <lineage>
        <taxon>Bacteria</taxon>
        <taxon>Bacillati</taxon>
        <taxon>Actinomycetota</taxon>
        <taxon>Actinomycetes</taxon>
        <taxon>Pseudonocardiales</taxon>
        <taxon>Pseudonocardiaceae</taxon>
        <taxon>Actinomycetospora</taxon>
    </lineage>
</organism>
<dbReference type="OrthoDB" id="9779041at2"/>
<accession>A0A2U1FA20</accession>
<evidence type="ECO:0000313" key="4">
    <source>
        <dbReference type="Proteomes" id="UP000245639"/>
    </source>
</evidence>
<dbReference type="AlphaFoldDB" id="A0A2U1FA20"/>
<dbReference type="SUPFAM" id="SSF51735">
    <property type="entry name" value="NAD(P)-binding Rossmann-fold domains"/>
    <property type="match status" value="1"/>
</dbReference>
<keyword evidence="4" id="KW-1185">Reference proteome</keyword>